<accession>A0AAW4WDZ6</accession>
<keyword evidence="5 7" id="KW-0472">Membrane</keyword>
<dbReference type="EMBL" id="JAJEQW010000014">
    <property type="protein sequence ID" value="MCC2243020.1"/>
    <property type="molecule type" value="Genomic_DNA"/>
</dbReference>
<keyword evidence="6 7" id="KW-0066">ATP synthesis</keyword>
<dbReference type="GO" id="GO:0005886">
    <property type="term" value="C:plasma membrane"/>
    <property type="evidence" value="ECO:0007669"/>
    <property type="project" value="UniProtKB-SubCell"/>
</dbReference>
<protein>
    <recommendedName>
        <fullName evidence="7">ATP synthase subunit delta</fullName>
    </recommendedName>
    <alternativeName>
        <fullName evidence="7">ATP synthase F(1) sector subunit delta</fullName>
    </alternativeName>
    <alternativeName>
        <fullName evidence="7">F-type ATPase subunit delta</fullName>
        <shortName evidence="7">F-ATPase subunit delta</shortName>
    </alternativeName>
</protein>
<dbReference type="Gene3D" id="1.10.520.20">
    <property type="entry name" value="N-terminal domain of the delta subunit of the F1F0-ATP synthase"/>
    <property type="match status" value="1"/>
</dbReference>
<keyword evidence="2 7" id="KW-0813">Transport</keyword>
<keyword evidence="4 7" id="KW-0406">Ion transport</keyword>
<keyword evidence="3 7" id="KW-0375">Hydrogen ion transport</keyword>
<evidence type="ECO:0000256" key="1">
    <source>
        <dbReference type="ARBA" id="ARBA00004370"/>
    </source>
</evidence>
<dbReference type="InterPro" id="IPR000711">
    <property type="entry name" value="ATPase_OSCP/dsu"/>
</dbReference>
<proteinExistence type="inferred from homology"/>
<dbReference type="PANTHER" id="PTHR11910">
    <property type="entry name" value="ATP SYNTHASE DELTA CHAIN"/>
    <property type="match status" value="1"/>
</dbReference>
<evidence type="ECO:0000256" key="3">
    <source>
        <dbReference type="ARBA" id="ARBA00022781"/>
    </source>
</evidence>
<dbReference type="InterPro" id="IPR026015">
    <property type="entry name" value="ATP_synth_OSCP/delta_N_sf"/>
</dbReference>
<evidence type="ECO:0000256" key="7">
    <source>
        <dbReference type="HAMAP-Rule" id="MF_01416"/>
    </source>
</evidence>
<dbReference type="SUPFAM" id="SSF47928">
    <property type="entry name" value="N-terminal domain of the delta subunit of the F1F0-ATP synthase"/>
    <property type="match status" value="1"/>
</dbReference>
<gene>
    <name evidence="7 8" type="primary">atpH</name>
    <name evidence="8" type="ORF">LKD47_12085</name>
</gene>
<evidence type="ECO:0000256" key="5">
    <source>
        <dbReference type="ARBA" id="ARBA00023136"/>
    </source>
</evidence>
<dbReference type="NCBIfam" id="TIGR01145">
    <property type="entry name" value="ATP_synt_delta"/>
    <property type="match status" value="1"/>
</dbReference>
<dbReference type="AlphaFoldDB" id="A0AAW4WDZ6"/>
<comment type="subcellular location">
    <subcellularLocation>
        <location evidence="7">Cell membrane</location>
        <topology evidence="7">Peripheral membrane protein</topology>
    </subcellularLocation>
    <subcellularLocation>
        <location evidence="1">Membrane</location>
    </subcellularLocation>
</comment>
<comment type="similarity">
    <text evidence="7">Belongs to the ATPase delta chain family.</text>
</comment>
<keyword evidence="7" id="KW-0139">CF(1)</keyword>
<evidence type="ECO:0000256" key="2">
    <source>
        <dbReference type="ARBA" id="ARBA00022448"/>
    </source>
</evidence>
<evidence type="ECO:0000256" key="6">
    <source>
        <dbReference type="ARBA" id="ARBA00023310"/>
    </source>
</evidence>
<name>A0AAW4WDZ6_9FIRM</name>
<evidence type="ECO:0000313" key="8">
    <source>
        <dbReference type="EMBL" id="MCC2243020.1"/>
    </source>
</evidence>
<comment type="function">
    <text evidence="7">F(1)F(0) ATP synthase produces ATP from ADP in the presence of a proton or sodium gradient. F-type ATPases consist of two structural domains, F(1) containing the extramembraneous catalytic core and F(0) containing the membrane proton channel, linked together by a central stalk and a peripheral stalk. During catalysis, ATP synthesis in the catalytic domain of F(1) is coupled via a rotary mechanism of the central stalk subunits to proton translocation.</text>
</comment>
<dbReference type="RefSeq" id="WP_227710601.1">
    <property type="nucleotide sequence ID" value="NZ_JAJEQW010000014.1"/>
</dbReference>
<sequence>MTQEAVNNAKVLYRLGATRQEADELRKLYELTPELLKVLTSPVISIHKKDAVIEKIYQDAGLSKVLVNYTKMMCRLGYIGEIEDILDAFYLYWDRQNHILRAELTCAGTPQPEEEAEARKILAEKYPDCEIVLTEKEDENLLGGYIIKVHHKEYDRSYEGRLRQLERKLTGR</sequence>
<evidence type="ECO:0000313" key="9">
    <source>
        <dbReference type="Proteomes" id="UP001198893"/>
    </source>
</evidence>
<dbReference type="GO" id="GO:0046933">
    <property type="term" value="F:proton-transporting ATP synthase activity, rotational mechanism"/>
    <property type="evidence" value="ECO:0007669"/>
    <property type="project" value="UniProtKB-UniRule"/>
</dbReference>
<dbReference type="Pfam" id="PF00213">
    <property type="entry name" value="OSCP"/>
    <property type="match status" value="1"/>
</dbReference>
<dbReference type="Proteomes" id="UP001198893">
    <property type="component" value="Unassembled WGS sequence"/>
</dbReference>
<evidence type="ECO:0000256" key="4">
    <source>
        <dbReference type="ARBA" id="ARBA00023065"/>
    </source>
</evidence>
<dbReference type="GO" id="GO:0045259">
    <property type="term" value="C:proton-transporting ATP synthase complex"/>
    <property type="evidence" value="ECO:0007669"/>
    <property type="project" value="UniProtKB-KW"/>
</dbReference>
<organism evidence="8 9">
    <name type="scientific">Roseburia amylophila</name>
    <dbReference type="NCBI Taxonomy" id="2981794"/>
    <lineage>
        <taxon>Bacteria</taxon>
        <taxon>Bacillati</taxon>
        <taxon>Bacillota</taxon>
        <taxon>Clostridia</taxon>
        <taxon>Lachnospirales</taxon>
        <taxon>Lachnospiraceae</taxon>
        <taxon>Roseburia</taxon>
    </lineage>
</organism>
<comment type="caution">
    <text evidence="8">The sequence shown here is derived from an EMBL/GenBank/DDBJ whole genome shotgun (WGS) entry which is preliminary data.</text>
</comment>
<reference evidence="8" key="1">
    <citation type="submission" date="2021-10" db="EMBL/GenBank/DDBJ databases">
        <title>Anaerobic single-cell dispensing facilitates the cultivation of human gut bacteria.</title>
        <authorList>
            <person name="Afrizal A."/>
        </authorList>
    </citation>
    <scope>NUCLEOTIDE SEQUENCE</scope>
    <source>
        <strain evidence="8">CLA-AA-H204</strain>
    </source>
</reference>
<keyword evidence="7" id="KW-1003">Cell membrane</keyword>
<dbReference type="HAMAP" id="MF_01416">
    <property type="entry name" value="ATP_synth_delta_bact"/>
    <property type="match status" value="1"/>
</dbReference>
<comment type="function">
    <text evidence="7">This protein is part of the stalk that links CF(0) to CF(1). It either transmits conformational changes from CF(0) to CF(1) or is implicated in proton conduction.</text>
</comment>